<evidence type="ECO:0000313" key="5">
    <source>
        <dbReference type="Proteomes" id="UP000676325"/>
    </source>
</evidence>
<evidence type="ECO:0000256" key="1">
    <source>
        <dbReference type="SAM" id="MobiDB-lite"/>
    </source>
</evidence>
<feature type="domain" description="XdhC- CoxI" evidence="2">
    <location>
        <begin position="24"/>
        <end position="88"/>
    </location>
</feature>
<proteinExistence type="predicted"/>
<gene>
    <name evidence="4" type="ORF">KDK95_01965</name>
</gene>
<sequence length="396" mass="41965">MKDRPATADTLREILETVYPRYVSGETLALATVVSTVRSAPRGPGAAMAVAQDGAVVGSLSGGCVEGAVYDAAVEVRESGRPRLQTYGFTGGDLEAFEVGLTCGGVIEVYIEQISRAAFPELAALRESLAAGEPVALSTVVAGPEEGPGRIGSRLVVWEDRRAGTFGSAALDDIAAADARARLRRGSTDLRHYSSAGRREGEEVSVFTQSFVAAPRMLVFGAVDYAAALARLGAFLGYRVTVCDARPVFVTAERFPDADEVVRRWPHEYLEAEHAAGRLDDRTVVAVLTHDPKFDVPLLAAALRMPHLAFVGALGSRRTHEDRLARLREAGLGEAELRRLHSPLGLDLGGRSPEETAVSIVAEIVAEAHGGSGRRLHDTEGPVHANNRGLAAVDSG</sequence>
<protein>
    <submittedName>
        <fullName evidence="4">XdhC family protein</fullName>
    </submittedName>
</protein>
<evidence type="ECO:0000259" key="2">
    <source>
        <dbReference type="Pfam" id="PF02625"/>
    </source>
</evidence>
<evidence type="ECO:0000313" key="4">
    <source>
        <dbReference type="EMBL" id="MBR7825055.1"/>
    </source>
</evidence>
<dbReference type="InterPro" id="IPR027051">
    <property type="entry name" value="XdhC_Rossmann_dom"/>
</dbReference>
<dbReference type="Gene3D" id="3.40.50.720">
    <property type="entry name" value="NAD(P)-binding Rossmann-like Domain"/>
    <property type="match status" value="1"/>
</dbReference>
<dbReference type="RefSeq" id="WP_212516216.1">
    <property type="nucleotide sequence ID" value="NZ_JAGSOH010000003.1"/>
</dbReference>
<feature type="domain" description="XdhC- CoxI" evidence="2">
    <location>
        <begin position="129"/>
        <end position="193"/>
    </location>
</feature>
<name>A0A941E7V1_9ACTN</name>
<dbReference type="EMBL" id="JAGSOH010000003">
    <property type="protein sequence ID" value="MBR7825055.1"/>
    <property type="molecule type" value="Genomic_DNA"/>
</dbReference>
<keyword evidence="5" id="KW-1185">Reference proteome</keyword>
<feature type="domain" description="XdhC Rossmann" evidence="3">
    <location>
        <begin position="217"/>
        <end position="364"/>
    </location>
</feature>
<dbReference type="InterPro" id="IPR003777">
    <property type="entry name" value="XdhC_CoxI"/>
</dbReference>
<accession>A0A941E7V1</accession>
<feature type="region of interest" description="Disordered" evidence="1">
    <location>
        <begin position="371"/>
        <end position="396"/>
    </location>
</feature>
<organism evidence="4 5">
    <name type="scientific">Actinospica acidithermotolerans</name>
    <dbReference type="NCBI Taxonomy" id="2828514"/>
    <lineage>
        <taxon>Bacteria</taxon>
        <taxon>Bacillati</taxon>
        <taxon>Actinomycetota</taxon>
        <taxon>Actinomycetes</taxon>
        <taxon>Catenulisporales</taxon>
        <taxon>Actinospicaceae</taxon>
        <taxon>Actinospica</taxon>
    </lineage>
</organism>
<reference evidence="4" key="1">
    <citation type="submission" date="2021-04" db="EMBL/GenBank/DDBJ databases">
        <title>Genome based classification of Actinospica acidithermotolerans sp. nov., an actinobacterium isolated from an Indonesian hot spring.</title>
        <authorList>
            <person name="Kusuma A.B."/>
            <person name="Putra K.E."/>
            <person name="Nafisah S."/>
            <person name="Loh J."/>
            <person name="Nouioui I."/>
            <person name="Goodfellow M."/>
        </authorList>
    </citation>
    <scope>NUCLEOTIDE SEQUENCE</scope>
    <source>
        <strain evidence="4">MGRD01-02</strain>
    </source>
</reference>
<evidence type="ECO:0000259" key="3">
    <source>
        <dbReference type="Pfam" id="PF13478"/>
    </source>
</evidence>
<dbReference type="PANTHER" id="PTHR30388:SF4">
    <property type="entry name" value="MOLYBDENUM COFACTOR INSERTION CHAPERONE PAOD"/>
    <property type="match status" value="1"/>
</dbReference>
<dbReference type="Pfam" id="PF13478">
    <property type="entry name" value="XdhC_C"/>
    <property type="match status" value="1"/>
</dbReference>
<comment type="caution">
    <text evidence="4">The sequence shown here is derived from an EMBL/GenBank/DDBJ whole genome shotgun (WGS) entry which is preliminary data.</text>
</comment>
<dbReference type="PANTHER" id="PTHR30388">
    <property type="entry name" value="ALDEHYDE OXIDOREDUCTASE MOLYBDENUM COFACTOR ASSEMBLY PROTEIN"/>
    <property type="match status" value="1"/>
</dbReference>
<dbReference type="InterPro" id="IPR052698">
    <property type="entry name" value="MoCofactor_Util/Proc"/>
</dbReference>
<dbReference type="Proteomes" id="UP000676325">
    <property type="component" value="Unassembled WGS sequence"/>
</dbReference>
<dbReference type="Pfam" id="PF02625">
    <property type="entry name" value="XdhC_CoxI"/>
    <property type="match status" value="2"/>
</dbReference>
<dbReference type="AlphaFoldDB" id="A0A941E7V1"/>